<comment type="caution">
    <text evidence="2">The sequence shown here is derived from an EMBL/GenBank/DDBJ whole genome shotgun (WGS) entry which is preliminary data.</text>
</comment>
<accession>A0A0M1E4R8</accession>
<sequence>MESRFARSAGEPRPARQGEDQQLYEFTYLSIPLARKVNVELDEEISRWCDFLINKREFIGHITDTGGRAEFYISIFVGGLGGFELDRAVLTRVTTLGLGLAVEIYPPSGDET</sequence>
<keyword evidence="1" id="KW-0614">Plasmid</keyword>
<gene>
    <name evidence="2" type="ORF">CEK00_18390</name>
    <name evidence="1" type="ORF">CEK00_22040</name>
</gene>
<reference evidence="2 3" key="1">
    <citation type="submission" date="2017-06" db="EMBL/GenBank/DDBJ databases">
        <title>Genome sequencing and assembly of Stenotrophomonas maltophilia DF07.</title>
        <authorList>
            <person name="Iyer R."/>
        </authorList>
    </citation>
    <scope>NUCLEOTIDE SEQUENCE [LARGE SCALE GENOMIC DNA]</scope>
    <source>
        <strain evidence="2 3">DF07</strain>
        <plasmid evidence="1">unnamed2</plasmid>
    </source>
</reference>
<evidence type="ECO:0000313" key="1">
    <source>
        <dbReference type="EMBL" id="PAM64564.1"/>
    </source>
</evidence>
<geneLocation type="plasmid" evidence="1">
    <name>unnamed2</name>
</geneLocation>
<evidence type="ECO:0008006" key="4">
    <source>
        <dbReference type="Google" id="ProtNLM"/>
    </source>
</evidence>
<evidence type="ECO:0000313" key="2">
    <source>
        <dbReference type="EMBL" id="PAM68201.1"/>
    </source>
</evidence>
<protein>
    <recommendedName>
        <fullName evidence="4">DUF4279 domain-containing protein</fullName>
    </recommendedName>
</protein>
<organism evidence="2 3">
    <name type="scientific">Stenotrophomonas maltophilia</name>
    <name type="common">Pseudomonas maltophilia</name>
    <name type="synonym">Xanthomonas maltophilia</name>
    <dbReference type="NCBI Taxonomy" id="40324"/>
    <lineage>
        <taxon>Bacteria</taxon>
        <taxon>Pseudomonadati</taxon>
        <taxon>Pseudomonadota</taxon>
        <taxon>Gammaproteobacteria</taxon>
        <taxon>Lysobacterales</taxon>
        <taxon>Lysobacteraceae</taxon>
        <taxon>Stenotrophomonas</taxon>
        <taxon>Stenotrophomonas maltophilia group</taxon>
    </lineage>
</organism>
<proteinExistence type="predicted"/>
<dbReference type="Proteomes" id="UP000216433">
    <property type="component" value="Unassembled WGS sequence"/>
</dbReference>
<dbReference type="EMBL" id="NJGC01000028">
    <property type="protein sequence ID" value="PAM68201.1"/>
    <property type="molecule type" value="Genomic_DNA"/>
</dbReference>
<name>A0A0M1E4R8_STEMA</name>
<evidence type="ECO:0000313" key="3">
    <source>
        <dbReference type="Proteomes" id="UP000216433"/>
    </source>
</evidence>
<dbReference type="AlphaFoldDB" id="A0A0M1E4R8"/>
<dbReference type="EMBL" id="NJGC01000150">
    <property type="protein sequence ID" value="PAM64564.1"/>
    <property type="molecule type" value="Genomic_DNA"/>
</dbReference>